<dbReference type="Proteomes" id="UP000599578">
    <property type="component" value="Unassembled WGS sequence"/>
</dbReference>
<comment type="caution">
    <text evidence="1">The sequence shown here is derived from an EMBL/GenBank/DDBJ whole genome shotgun (WGS) entry which is preliminary data.</text>
</comment>
<evidence type="ECO:0000313" key="2">
    <source>
        <dbReference type="Proteomes" id="UP000599578"/>
    </source>
</evidence>
<gene>
    <name evidence="1" type="ORF">GCM10011348_17100</name>
</gene>
<sequence>MKKFDTVAQLDEWGCGVACVASLLGISYREAYWYLREEKGEAINRGTPGLEPHHIALALQKWKVKVVMDWEESNDFPNGTIVCVEGSEPYDGCHYILRTPYGWTDPWVNMDTPNEARRAEHIESYPEGTWFLFALIPITG</sequence>
<dbReference type="RefSeq" id="WP_188860168.1">
    <property type="nucleotide sequence ID" value="NZ_BMLT01000004.1"/>
</dbReference>
<evidence type="ECO:0008006" key="3">
    <source>
        <dbReference type="Google" id="ProtNLM"/>
    </source>
</evidence>
<reference evidence="1 2" key="1">
    <citation type="journal article" date="2014" name="Int. J. Syst. Evol. Microbiol.">
        <title>Complete genome sequence of Corynebacterium casei LMG S-19264T (=DSM 44701T), isolated from a smear-ripened cheese.</title>
        <authorList>
            <consortium name="US DOE Joint Genome Institute (JGI-PGF)"/>
            <person name="Walter F."/>
            <person name="Albersmeier A."/>
            <person name="Kalinowski J."/>
            <person name="Ruckert C."/>
        </authorList>
    </citation>
    <scope>NUCLEOTIDE SEQUENCE [LARGE SCALE GENOMIC DNA]</scope>
    <source>
        <strain evidence="1 2">CGMCC 1.7286</strain>
    </source>
</reference>
<accession>A0A917ZEL8</accession>
<organism evidence="1 2">
    <name type="scientific">Marinobacterium nitratireducens</name>
    <dbReference type="NCBI Taxonomy" id="518897"/>
    <lineage>
        <taxon>Bacteria</taxon>
        <taxon>Pseudomonadati</taxon>
        <taxon>Pseudomonadota</taxon>
        <taxon>Gammaproteobacteria</taxon>
        <taxon>Oceanospirillales</taxon>
        <taxon>Oceanospirillaceae</taxon>
        <taxon>Marinobacterium</taxon>
    </lineage>
</organism>
<evidence type="ECO:0000313" key="1">
    <source>
        <dbReference type="EMBL" id="GGO80439.1"/>
    </source>
</evidence>
<proteinExistence type="predicted"/>
<name>A0A917ZEL8_9GAMM</name>
<keyword evidence="2" id="KW-1185">Reference proteome</keyword>
<dbReference type="EMBL" id="BMLT01000004">
    <property type="protein sequence ID" value="GGO80439.1"/>
    <property type="molecule type" value="Genomic_DNA"/>
</dbReference>
<dbReference type="AlphaFoldDB" id="A0A917ZEL8"/>
<protein>
    <recommendedName>
        <fullName evidence="3">Peptidase C39 domain-containing protein</fullName>
    </recommendedName>
</protein>